<reference evidence="1" key="1">
    <citation type="journal article" date="2018" name="Genome Biol.">
        <title>SKESA: strategic k-mer extension for scrupulous assemblies.</title>
        <authorList>
            <person name="Souvorov A."/>
            <person name="Agarwala R."/>
            <person name="Lipman D.J."/>
        </authorList>
    </citation>
    <scope>NUCLEOTIDE SEQUENCE</scope>
    <source>
        <strain evidence="1">OLC2673_Aeromonas</strain>
    </source>
</reference>
<protein>
    <submittedName>
        <fullName evidence="1">Uncharacterized protein</fullName>
    </submittedName>
</protein>
<evidence type="ECO:0000313" key="2">
    <source>
        <dbReference type="Proteomes" id="UP000859505"/>
    </source>
</evidence>
<name>A0AAD3UCG3_AERHY</name>
<proteinExistence type="predicted"/>
<reference evidence="1" key="2">
    <citation type="submission" date="2020-01" db="EMBL/GenBank/DDBJ databases">
        <authorList>
            <consortium name="NCBI Pathogen Detection Project"/>
        </authorList>
    </citation>
    <scope>NUCLEOTIDE SEQUENCE</scope>
    <source>
        <strain evidence="1">OLC2673_Aeromonas</strain>
    </source>
</reference>
<dbReference type="Proteomes" id="UP000859505">
    <property type="component" value="Unassembled WGS sequence"/>
</dbReference>
<gene>
    <name evidence="1" type="ORF">JAJ28_002660</name>
</gene>
<dbReference type="EMBL" id="DACTUL010000020">
    <property type="protein sequence ID" value="HAT6344910.1"/>
    <property type="molecule type" value="Genomic_DNA"/>
</dbReference>
<comment type="caution">
    <text evidence="1">The sequence shown here is derived from an EMBL/GenBank/DDBJ whole genome shotgun (WGS) entry which is preliminary data.</text>
</comment>
<sequence>MAELLVKTLVRPFMTIPDRLNTSTGCLAVASAIRVNCLFYHYRSCHVVKPCRGAGRPVLFLQADGRPLGRHLSHALLIFPAIQHIRAPYRGKMRYLMPRFHPLNGSETPYDHQTQGSRLYLHHHSPGRL</sequence>
<dbReference type="AlphaFoldDB" id="A0AAD3UCG3"/>
<organism evidence="1 2">
    <name type="scientific">Aeromonas hydrophila</name>
    <dbReference type="NCBI Taxonomy" id="644"/>
    <lineage>
        <taxon>Bacteria</taxon>
        <taxon>Pseudomonadati</taxon>
        <taxon>Pseudomonadota</taxon>
        <taxon>Gammaproteobacteria</taxon>
        <taxon>Aeromonadales</taxon>
        <taxon>Aeromonadaceae</taxon>
        <taxon>Aeromonas</taxon>
    </lineage>
</organism>
<accession>A0AAD3UCG3</accession>
<evidence type="ECO:0000313" key="1">
    <source>
        <dbReference type="EMBL" id="HAT6344910.1"/>
    </source>
</evidence>